<reference evidence="1" key="1">
    <citation type="submission" date="2021-06" db="EMBL/GenBank/DDBJ databases">
        <title>Parelaphostrongylus tenuis whole genome reference sequence.</title>
        <authorList>
            <person name="Garwood T.J."/>
            <person name="Larsen P.A."/>
            <person name="Fountain-Jones N.M."/>
            <person name="Garbe J.R."/>
            <person name="Macchietto M.G."/>
            <person name="Kania S.A."/>
            <person name="Gerhold R.W."/>
            <person name="Richards J.E."/>
            <person name="Wolf T.M."/>
        </authorList>
    </citation>
    <scope>NUCLEOTIDE SEQUENCE</scope>
    <source>
        <strain evidence="1">MNPRO001-30</strain>
        <tissue evidence="1">Meninges</tissue>
    </source>
</reference>
<dbReference type="Proteomes" id="UP001196413">
    <property type="component" value="Unassembled WGS sequence"/>
</dbReference>
<proteinExistence type="predicted"/>
<gene>
    <name evidence="1" type="ORF">KIN20_007002</name>
</gene>
<keyword evidence="2" id="KW-1185">Reference proteome</keyword>
<accession>A0AAD5M4M6</accession>
<evidence type="ECO:0000313" key="1">
    <source>
        <dbReference type="EMBL" id="KAJ1351065.1"/>
    </source>
</evidence>
<dbReference type="AlphaFoldDB" id="A0AAD5M4M6"/>
<sequence length="64" mass="6977">MVITYRIGVKATVLSNNMRGSSNRSGLNDENSAQVTHNLGFSEKKWSSSAPSRIDTQLKLGPLL</sequence>
<dbReference type="EMBL" id="JAHQIW010000994">
    <property type="protein sequence ID" value="KAJ1351065.1"/>
    <property type="molecule type" value="Genomic_DNA"/>
</dbReference>
<evidence type="ECO:0000313" key="2">
    <source>
        <dbReference type="Proteomes" id="UP001196413"/>
    </source>
</evidence>
<protein>
    <submittedName>
        <fullName evidence="1">Uncharacterized protein</fullName>
    </submittedName>
</protein>
<comment type="caution">
    <text evidence="1">The sequence shown here is derived from an EMBL/GenBank/DDBJ whole genome shotgun (WGS) entry which is preliminary data.</text>
</comment>
<organism evidence="1 2">
    <name type="scientific">Parelaphostrongylus tenuis</name>
    <name type="common">Meningeal worm</name>
    <dbReference type="NCBI Taxonomy" id="148309"/>
    <lineage>
        <taxon>Eukaryota</taxon>
        <taxon>Metazoa</taxon>
        <taxon>Ecdysozoa</taxon>
        <taxon>Nematoda</taxon>
        <taxon>Chromadorea</taxon>
        <taxon>Rhabditida</taxon>
        <taxon>Rhabditina</taxon>
        <taxon>Rhabditomorpha</taxon>
        <taxon>Strongyloidea</taxon>
        <taxon>Metastrongylidae</taxon>
        <taxon>Parelaphostrongylus</taxon>
    </lineage>
</organism>
<name>A0AAD5M4M6_PARTN</name>